<dbReference type="FunFam" id="1.10.10.10:FF:000322">
    <property type="entry name" value="Probable disease resistance protein At1g63360"/>
    <property type="match status" value="1"/>
</dbReference>
<dbReference type="InterPro" id="IPR027417">
    <property type="entry name" value="P-loop_NTPase"/>
</dbReference>
<dbReference type="Gene3D" id="1.10.8.430">
    <property type="entry name" value="Helical domain of apoptotic protease-activating factors"/>
    <property type="match status" value="1"/>
</dbReference>
<dbReference type="InterPro" id="IPR032675">
    <property type="entry name" value="LRR_dom_sf"/>
</dbReference>
<dbReference type="InterPro" id="IPR036388">
    <property type="entry name" value="WH-like_DNA-bd_sf"/>
</dbReference>
<dbReference type="Gene3D" id="3.40.50.300">
    <property type="entry name" value="P-loop containing nucleotide triphosphate hydrolases"/>
    <property type="match status" value="1"/>
</dbReference>
<feature type="domain" description="Disease resistance protein winged helix" evidence="9">
    <location>
        <begin position="458"/>
        <end position="527"/>
    </location>
</feature>
<dbReference type="InterPro" id="IPR056789">
    <property type="entry name" value="LRR_R13L1-DRL21"/>
</dbReference>
<dbReference type="Pfam" id="PF25019">
    <property type="entry name" value="LRR_R13L1-DRL21"/>
    <property type="match status" value="2"/>
</dbReference>
<dbReference type="GO" id="GO:0009626">
    <property type="term" value="P:plant-type hypersensitive response"/>
    <property type="evidence" value="ECO:0007669"/>
    <property type="project" value="UniProtKB-ARBA"/>
</dbReference>
<dbReference type="Gene3D" id="1.10.10.10">
    <property type="entry name" value="Winged helix-like DNA-binding domain superfamily/Winged helix DNA-binding domain"/>
    <property type="match status" value="1"/>
</dbReference>
<proteinExistence type="inferred from homology"/>
<dbReference type="GO" id="GO:0043531">
    <property type="term" value="F:ADP binding"/>
    <property type="evidence" value="ECO:0007669"/>
    <property type="project" value="InterPro"/>
</dbReference>
<keyword evidence="2" id="KW-0433">Leucine-rich repeat</keyword>
<feature type="domain" description="NB-ARC" evidence="7">
    <location>
        <begin position="217"/>
        <end position="374"/>
    </location>
</feature>
<feature type="non-terminal residue" evidence="11">
    <location>
        <position position="1"/>
    </location>
</feature>
<dbReference type="GO" id="GO:0005524">
    <property type="term" value="F:ATP binding"/>
    <property type="evidence" value="ECO:0007669"/>
    <property type="project" value="UniProtKB-KW"/>
</dbReference>
<keyword evidence="3" id="KW-0677">Repeat</keyword>
<accession>A0A1D1XUP4</accession>
<dbReference type="InterPro" id="IPR003591">
    <property type="entry name" value="Leu-rich_rpt_typical-subtyp"/>
</dbReference>
<dbReference type="InterPro" id="IPR058922">
    <property type="entry name" value="WHD_DRP"/>
</dbReference>
<evidence type="ECO:0000313" key="11">
    <source>
        <dbReference type="EMBL" id="JAT46106.1"/>
    </source>
</evidence>
<dbReference type="GO" id="GO:0042742">
    <property type="term" value="P:defense response to bacterium"/>
    <property type="evidence" value="ECO:0007669"/>
    <property type="project" value="UniProtKB-ARBA"/>
</dbReference>
<dbReference type="InterPro" id="IPR042197">
    <property type="entry name" value="Apaf_helical"/>
</dbReference>
<dbReference type="SUPFAM" id="SSF52058">
    <property type="entry name" value="L domain-like"/>
    <property type="match status" value="2"/>
</dbReference>
<evidence type="ECO:0000259" key="8">
    <source>
        <dbReference type="Pfam" id="PF18052"/>
    </source>
</evidence>
<dbReference type="Pfam" id="PF00931">
    <property type="entry name" value="NB-ARC"/>
    <property type="match status" value="1"/>
</dbReference>
<name>A0A1D1XUP4_9ARAE</name>
<keyword evidence="6" id="KW-0067">ATP-binding</keyword>
<dbReference type="EMBL" id="GDJX01021830">
    <property type="protein sequence ID" value="JAT46106.1"/>
    <property type="molecule type" value="Transcribed_RNA"/>
</dbReference>
<comment type="similarity">
    <text evidence="1">Belongs to the disease resistance NB-LRR family.</text>
</comment>
<evidence type="ECO:0000259" key="9">
    <source>
        <dbReference type="Pfam" id="PF23559"/>
    </source>
</evidence>
<feature type="domain" description="Disease resistance N-terminal" evidence="8">
    <location>
        <begin position="45"/>
        <end position="126"/>
    </location>
</feature>
<sequence length="1413" mass="159598">RSPPLLLTQEFSIALQDRAKEMASTTLCILNVTERLSRLSAPIRALFGSSASSPSELEADLEQLGRALGGALAVIRDGERREEDHSVRRWLRELRHAAYDAEDVLDDLEFELLRPQIECAAAQVGKKRKKKAAADQVGGEVSFPGGDVESRIKEIRKRRHEIEEERQAFHLREEDGTRWVEAPVRPPTGALVDDSRIYGRDFDKQVVIDSLLSDEWDKENFAVISIVGMGGLGKTTLAQMVYKDARVRDHFQLRAWVHVSEDFDEVRLTRAVIQSLTKNRSELVELDSLQEELQCELMDSRFLLVLDDVWNEDPGHWDTFKLPLMSGSKGSRILVTTRAEEVSSVMGAGRMHRLKHLSDGCCWLLFSQYAFRSQSPSAQPNLARIGLQIVEKCHGLPLTVKVLGALLCCETDEHVWDSILRSDVWDVNEGKSHILPPLRLSYQHLPVYLRQCFTFCALFPKAYNFEKNQLVWMWIAQGFIRSEEGKRLEDVGNEYLDDLLRVSFFQSSEDEDEIELLTMHDLIHDLAQSTSQEECCIIEEGELCTVPRDARYSSVICYDVQSPLQLESATSLKTLRTFLLIDNSYDSVDVNFIDGLLLMMQSLRVLDLSEVGMAELPDSVGNLKHLRYLGLGGTNIQVLPESVGSLYYLQTLELQGCDLLELPKNTRNLINLRHLVLDTANQLTMMPHGIGRLTNLQTLPIFVLGKDRGGASIGELKDLNNIRGKLSILDLHNAVRNQNDKAKEANLKNKKHVESLILEWDNGDDAETVSASEQDEEVLENLEPHPDLKEFIIRNKYRGVKFPRWLGDPSFSNLEFVALCDCIHCEHLPPLGQLPSLRYLSLCRMNGVKHIGDEFFGDGMIKFPSLLVLFLQTMPKLEELWSLTGEGHEFPRLHYLKIDDCPKLRALSLHNLVSLEELYVQECTALTSIDCLSSCSLVEVLHHQFMSLKRLQLSGCPNLRFSPDEQLPSSLVTFYTYKCPFLDDWSKTHEKQLAHIPELKVSGTELCLSDVILEQGAGDQNLKQNKDLKSLELTWSLGKFDSEDPPEEVLESLEPNTNLEELLISGYRGLSFVSWVGDSSFSKLVKVSLDTCTKCQSLPPLGQLPSLKELVICDMDEVELVGHEFFGGGEFRSLELLEFLNMPKWEEWHGVEEGSFPCLRNLVIKRCPKLRGIDSALCRVRSSYNLKLREFDNELILSTLSQLTSCISLCISYFPNLREVPLHFLPQNVKEIELEDCRRVTVLPSSPSSILGLRLTGCNETILQKSSVCFSSLSYLYICGFRNLASLPLNNLSGLVELHILSCEDLVSLGCVSTLSSQGLLGLHSLRLLSIKNCPKLMLATEEQLPPKLQYVNITDSPLLMKWFQKDWSKFIGIRQIWINGLCILPHDFQCPGGSVDSVRSIEDAIACVRGKG</sequence>
<gene>
    <name evidence="11" type="primary">RPPL1_1</name>
    <name evidence="11" type="ORF">g.128537</name>
</gene>
<dbReference type="PANTHER" id="PTHR36766:SF40">
    <property type="entry name" value="DISEASE RESISTANCE PROTEIN RGA3"/>
    <property type="match status" value="1"/>
</dbReference>
<keyword evidence="5" id="KW-0611">Plant defense</keyword>
<dbReference type="InterPro" id="IPR041118">
    <property type="entry name" value="Rx_N"/>
</dbReference>
<evidence type="ECO:0000256" key="4">
    <source>
        <dbReference type="ARBA" id="ARBA00022741"/>
    </source>
</evidence>
<dbReference type="Pfam" id="PF23559">
    <property type="entry name" value="WHD_DRP"/>
    <property type="match status" value="1"/>
</dbReference>
<dbReference type="PANTHER" id="PTHR36766">
    <property type="entry name" value="PLANT BROAD-SPECTRUM MILDEW RESISTANCE PROTEIN RPW8"/>
    <property type="match status" value="1"/>
</dbReference>
<evidence type="ECO:0000256" key="5">
    <source>
        <dbReference type="ARBA" id="ARBA00022821"/>
    </source>
</evidence>
<evidence type="ECO:0000259" key="10">
    <source>
        <dbReference type="Pfam" id="PF25019"/>
    </source>
</evidence>
<evidence type="ECO:0000256" key="6">
    <source>
        <dbReference type="ARBA" id="ARBA00022840"/>
    </source>
</evidence>
<evidence type="ECO:0000256" key="3">
    <source>
        <dbReference type="ARBA" id="ARBA00022737"/>
    </source>
</evidence>
<dbReference type="Pfam" id="PF18052">
    <property type="entry name" value="Rx_N"/>
    <property type="match status" value="1"/>
</dbReference>
<protein>
    <submittedName>
        <fullName evidence="11">Putative disease resistance RPP13-like protein 1</fullName>
    </submittedName>
</protein>
<dbReference type="GO" id="GO:0002758">
    <property type="term" value="P:innate immune response-activating signaling pathway"/>
    <property type="evidence" value="ECO:0007669"/>
    <property type="project" value="UniProtKB-ARBA"/>
</dbReference>
<evidence type="ECO:0000256" key="1">
    <source>
        <dbReference type="ARBA" id="ARBA00008894"/>
    </source>
</evidence>
<evidence type="ECO:0000259" key="7">
    <source>
        <dbReference type="Pfam" id="PF00931"/>
    </source>
</evidence>
<dbReference type="FunFam" id="3.40.50.300:FF:001091">
    <property type="entry name" value="Probable disease resistance protein At1g61300"/>
    <property type="match status" value="1"/>
</dbReference>
<evidence type="ECO:0000256" key="2">
    <source>
        <dbReference type="ARBA" id="ARBA00022614"/>
    </source>
</evidence>
<dbReference type="PRINTS" id="PR00364">
    <property type="entry name" value="DISEASERSIST"/>
</dbReference>
<dbReference type="InterPro" id="IPR002182">
    <property type="entry name" value="NB-ARC"/>
</dbReference>
<feature type="domain" description="R13L1/DRL21-like LRR repeat region" evidence="10">
    <location>
        <begin position="1008"/>
        <end position="1115"/>
    </location>
</feature>
<organism evidence="11">
    <name type="scientific">Anthurium amnicola</name>
    <dbReference type="NCBI Taxonomy" id="1678845"/>
    <lineage>
        <taxon>Eukaryota</taxon>
        <taxon>Viridiplantae</taxon>
        <taxon>Streptophyta</taxon>
        <taxon>Embryophyta</taxon>
        <taxon>Tracheophyta</taxon>
        <taxon>Spermatophyta</taxon>
        <taxon>Magnoliopsida</taxon>
        <taxon>Liliopsida</taxon>
        <taxon>Araceae</taxon>
        <taxon>Pothoideae</taxon>
        <taxon>Potheae</taxon>
        <taxon>Anthurium</taxon>
    </lineage>
</organism>
<reference evidence="11" key="1">
    <citation type="submission" date="2015-07" db="EMBL/GenBank/DDBJ databases">
        <title>Transcriptome Assembly of Anthurium amnicola.</title>
        <authorList>
            <person name="Suzuki J."/>
        </authorList>
    </citation>
    <scope>NUCLEOTIDE SEQUENCE</scope>
</reference>
<dbReference type="Gene3D" id="3.80.10.10">
    <property type="entry name" value="Ribonuclease Inhibitor"/>
    <property type="match status" value="3"/>
</dbReference>
<dbReference type="SMART" id="SM00369">
    <property type="entry name" value="LRR_TYP"/>
    <property type="match status" value="4"/>
</dbReference>
<feature type="domain" description="R13L1/DRL21-like LRR repeat region" evidence="10">
    <location>
        <begin position="713"/>
        <end position="845"/>
    </location>
</feature>
<keyword evidence="4" id="KW-0547">Nucleotide-binding</keyword>
<dbReference type="SUPFAM" id="SSF52540">
    <property type="entry name" value="P-loop containing nucleoside triphosphate hydrolases"/>
    <property type="match status" value="1"/>
</dbReference>
<dbReference type="Gene3D" id="1.20.5.4130">
    <property type="match status" value="1"/>
</dbReference>